<evidence type="ECO:0000313" key="3">
    <source>
        <dbReference type="Proteomes" id="UP000611640"/>
    </source>
</evidence>
<gene>
    <name evidence="2" type="ORF">Athai_54870</name>
</gene>
<accession>A0A7R7I011</accession>
<keyword evidence="3" id="KW-1185">Reference proteome</keyword>
<feature type="region of interest" description="Disordered" evidence="1">
    <location>
        <begin position="245"/>
        <end position="267"/>
    </location>
</feature>
<protein>
    <recommendedName>
        <fullName evidence="4">PPE family domain-containing protein</fullName>
    </recommendedName>
</protein>
<evidence type="ECO:0000256" key="1">
    <source>
        <dbReference type="SAM" id="MobiDB-lite"/>
    </source>
</evidence>
<feature type="region of interest" description="Disordered" evidence="1">
    <location>
        <begin position="308"/>
        <end position="336"/>
    </location>
</feature>
<dbReference type="Proteomes" id="UP000611640">
    <property type="component" value="Chromosome"/>
</dbReference>
<reference evidence="2 3" key="1">
    <citation type="submission" date="2020-08" db="EMBL/GenBank/DDBJ databases">
        <title>Whole genome shotgun sequence of Actinocatenispora thailandica NBRC 105041.</title>
        <authorList>
            <person name="Komaki H."/>
            <person name="Tamura T."/>
        </authorList>
    </citation>
    <scope>NUCLEOTIDE SEQUENCE [LARGE SCALE GENOMIC DNA]</scope>
    <source>
        <strain evidence="2 3">NBRC 105041</strain>
    </source>
</reference>
<name>A0A7R7I011_9ACTN</name>
<dbReference type="RefSeq" id="WP_203964098.1">
    <property type="nucleotide sequence ID" value="NZ_AP023355.1"/>
</dbReference>
<dbReference type="KEGG" id="atl:Athai_54870"/>
<dbReference type="EMBL" id="AP023355">
    <property type="protein sequence ID" value="BCJ37984.1"/>
    <property type="molecule type" value="Genomic_DNA"/>
</dbReference>
<proteinExistence type="predicted"/>
<evidence type="ECO:0000313" key="2">
    <source>
        <dbReference type="EMBL" id="BCJ37984.1"/>
    </source>
</evidence>
<sequence length="464" mass="47803">MEAAVPTDGGSSSDGLPWERPVREITLAARSDVIDEMRDPWSKYLSAINDCAKQFSAIWTDYLEKHWRGEAAHACYVEWQHLYVEITNFAKNYASVDGALKNAEKAVIEARETIPVPVFNGGRLPGNIDAGVGSAADLKVSGGDLYSDYQESSESYADFAFLHHAKRELSDGETPVGVRAHTKSGYGVNGTVEAYEKPALTSKEKQVREQAVQEWYHTHQSTANVARDNLLTDYAHSKSSLPKPYGGFIYADDSEEKKKDPGGRYLPGGGDGSGAAYGAGSFGAVGGAGLGAGAVHASLPMTRHAALPSPPSSIADGIRLAGDPDPSAVGTAGGTALSGGNSRLPLSWSTAPAGGAGGAGSFGAVGAGGIGGGFGSVGVPGTSTPGEGWWNRPRSGPVGPAASSPAAQLAAARGGTSAAGSSGVGMMPHGGGSASKQREERQTWLTEDDKDVFRAKPATPGLIE</sequence>
<evidence type="ECO:0008006" key="4">
    <source>
        <dbReference type="Google" id="ProtNLM"/>
    </source>
</evidence>
<feature type="region of interest" description="Disordered" evidence="1">
    <location>
        <begin position="380"/>
        <end position="464"/>
    </location>
</feature>
<organism evidence="2 3">
    <name type="scientific">Actinocatenispora thailandica</name>
    <dbReference type="NCBI Taxonomy" id="227318"/>
    <lineage>
        <taxon>Bacteria</taxon>
        <taxon>Bacillati</taxon>
        <taxon>Actinomycetota</taxon>
        <taxon>Actinomycetes</taxon>
        <taxon>Micromonosporales</taxon>
        <taxon>Micromonosporaceae</taxon>
        <taxon>Actinocatenispora</taxon>
    </lineage>
</organism>
<feature type="compositionally biased region" description="Low complexity" evidence="1">
    <location>
        <begin position="393"/>
        <end position="425"/>
    </location>
</feature>
<dbReference type="AlphaFoldDB" id="A0A7R7I011"/>